<evidence type="ECO:0000313" key="1">
    <source>
        <dbReference type="EMBL" id="MBT0959802.1"/>
    </source>
</evidence>
<protein>
    <submittedName>
        <fullName evidence="1">Uncharacterized protein</fullName>
    </submittedName>
</protein>
<organism evidence="1 2">
    <name type="scientific">Denitromonas iodatirespirans</name>
    <dbReference type="NCBI Taxonomy" id="2795389"/>
    <lineage>
        <taxon>Bacteria</taxon>
        <taxon>Pseudomonadati</taxon>
        <taxon>Pseudomonadota</taxon>
        <taxon>Betaproteobacteria</taxon>
        <taxon>Rhodocyclales</taxon>
        <taxon>Zoogloeaceae</taxon>
        <taxon>Denitromonas</taxon>
    </lineage>
</organism>
<evidence type="ECO:0000313" key="2">
    <source>
        <dbReference type="Proteomes" id="UP000694660"/>
    </source>
</evidence>
<gene>
    <name evidence="1" type="ORF">I8J34_01340</name>
</gene>
<comment type="caution">
    <text evidence="1">The sequence shown here is derived from an EMBL/GenBank/DDBJ whole genome shotgun (WGS) entry which is preliminary data.</text>
</comment>
<dbReference type="EMBL" id="JAEKFT010000001">
    <property type="protein sequence ID" value="MBT0959802.1"/>
    <property type="molecule type" value="Genomic_DNA"/>
</dbReference>
<proteinExistence type="predicted"/>
<keyword evidence="2" id="KW-1185">Reference proteome</keyword>
<dbReference type="Proteomes" id="UP000694660">
    <property type="component" value="Unassembled WGS sequence"/>
</dbReference>
<accession>A0A944D788</accession>
<dbReference type="RefSeq" id="WP_214359550.1">
    <property type="nucleotide sequence ID" value="NZ_JAEKFT010000001.1"/>
</dbReference>
<reference evidence="2" key="1">
    <citation type="journal article" date="2022" name="ISME J.">
        <title>Genetic and phylogenetic analysis of dissimilatory iodate-reducing bacteria identifies potential niches across the world's oceans.</title>
        <authorList>
            <person name="Reyes-Umana V."/>
            <person name="Henning Z."/>
            <person name="Lee K."/>
            <person name="Barnum T.P."/>
            <person name="Coates J.D."/>
        </authorList>
    </citation>
    <scope>NUCLEOTIDE SEQUENCE [LARGE SCALE GENOMIC DNA]</scope>
    <source>
        <strain evidence="2">IR12</strain>
    </source>
</reference>
<sequence>MDAAAAARLEGPWVAVVGENRPFPFLGEYRDNGSTNAYQMLYPAPNMAAFIAGVATHAALQSAANDARATAQSRQSDRVLAPYVNAIGKLDTHGVFHEALRMRQSQAEISMSADATSASSLQVHLAAHAIMAQSQRALIVDLVARIDQMAGQDDEFAFVHKVRVISDPILAEDDAVSMYWLENDGHRLKTTTENLLAKAIDLFVADATRHLAPSTLSQISARYRFGNEQRTERADLLAEPCGRQILRTLRGWVLSVPVWQLPEKRACQAPVQSNLPYLPPA</sequence>
<dbReference type="AlphaFoldDB" id="A0A944D788"/>
<name>A0A944D788_DENI1</name>